<evidence type="ECO:0000313" key="4">
    <source>
        <dbReference type="EMBL" id="PJE79667.1"/>
    </source>
</evidence>
<evidence type="ECO:0000259" key="3">
    <source>
        <dbReference type="Pfam" id="PF07484"/>
    </source>
</evidence>
<dbReference type="Pfam" id="PF07484">
    <property type="entry name" value="Collar"/>
    <property type="match status" value="1"/>
</dbReference>
<feature type="region of interest" description="Disordered" evidence="2">
    <location>
        <begin position="224"/>
        <end position="296"/>
    </location>
</feature>
<proteinExistence type="predicted"/>
<evidence type="ECO:0000256" key="1">
    <source>
        <dbReference type="SAM" id="Coils"/>
    </source>
</evidence>
<name>A0A2H9T8Z3_9ZZZZ</name>
<accession>A0A2H9T8Z3</accession>
<dbReference type="InterPro" id="IPR011083">
    <property type="entry name" value="Phage_tail_collar_dom"/>
</dbReference>
<protein>
    <recommendedName>
        <fullName evidence="3">Phage tail collar domain-containing protein</fullName>
    </recommendedName>
</protein>
<gene>
    <name evidence="4" type="ORF">CI610_01381</name>
</gene>
<organism evidence="4">
    <name type="scientific">invertebrate metagenome</name>
    <dbReference type="NCBI Taxonomy" id="1711999"/>
    <lineage>
        <taxon>unclassified sequences</taxon>
        <taxon>metagenomes</taxon>
        <taxon>organismal metagenomes</taxon>
    </lineage>
</organism>
<dbReference type="Gene3D" id="3.90.1340.10">
    <property type="entry name" value="Phage tail collar domain"/>
    <property type="match status" value="1"/>
</dbReference>
<sequence length="532" mass="58980">MTDNDDLALPPLNQMLDEFESGRIPKSHIWKTLISGLYGNYDLVKDIRLWYSVIQAEAENSKTINIRVNDKYNQINIWQQQVNQQKSQTASYVESCQQSEQQIKGYADAVAVSEHNVRNSENTVSESVHIIEIAVASVTGKQQAIENISATIENNKNTVSQLTRQAQTAADNVAFAIIDIDGKATTVANTEKIVKDSEQKTEQWANQAHRDAEKIRETIGDSVIPEQTGNAGKLLGTNGDAVHWEDPPKIPDIPDPLPAQSNNSGKFLSTDGNHPQWQQLPDPPEPLPEQNNNGGKFLSTNGSQAQWQKIHDLLPPLPDQEGYDNKVLITDGTTSIWKDVSAIGAIPVGIVILFCNSGTLPDKWLECKGQSFNAVLYPKLSKLLGKNTLPNFSEVENQRYIIKADDSPNIEVDEPTRVTADTIAAKVQAINYELLDFGTITYNSRYVKPNPFGKSPVLLSIESYTERSKWFYPGWQRRYGMRSGHCDNNIVVQTGTSAVISSYPKNSGGSFDVGNTSIKTARCRVHVWQVGV</sequence>
<dbReference type="InterPro" id="IPR037053">
    <property type="entry name" value="Phage_tail_collar_dom_sf"/>
</dbReference>
<feature type="coiled-coil region" evidence="1">
    <location>
        <begin position="145"/>
        <end position="172"/>
    </location>
</feature>
<dbReference type="EMBL" id="NSIT01000055">
    <property type="protein sequence ID" value="PJE79667.1"/>
    <property type="molecule type" value="Genomic_DNA"/>
</dbReference>
<feature type="domain" description="Phage tail collar" evidence="3">
    <location>
        <begin position="351"/>
        <end position="386"/>
    </location>
</feature>
<dbReference type="AlphaFoldDB" id="A0A2H9T8Z3"/>
<reference evidence="4" key="1">
    <citation type="journal article" date="2017" name="Appl. Environ. Microbiol.">
        <title>Molecular characterization of an Endozoicomonas-like organism causing infection in king scallop Pecten maximus L.</title>
        <authorList>
            <person name="Cano I."/>
            <person name="van Aerle R."/>
            <person name="Ross S."/>
            <person name="Verner-Jeffreys D.W."/>
            <person name="Paley R.K."/>
            <person name="Rimmer G."/>
            <person name="Ryder D."/>
            <person name="Hooper P."/>
            <person name="Stone D."/>
            <person name="Feist S.W."/>
        </authorList>
    </citation>
    <scope>NUCLEOTIDE SEQUENCE</scope>
</reference>
<comment type="caution">
    <text evidence="4">The sequence shown here is derived from an EMBL/GenBank/DDBJ whole genome shotgun (WGS) entry which is preliminary data.</text>
</comment>
<keyword evidence="1" id="KW-0175">Coiled coil</keyword>
<evidence type="ECO:0000256" key="2">
    <source>
        <dbReference type="SAM" id="MobiDB-lite"/>
    </source>
</evidence>
<dbReference type="SUPFAM" id="SSF88874">
    <property type="entry name" value="Receptor-binding domain of short tail fibre protein gp12"/>
    <property type="match status" value="1"/>
</dbReference>
<feature type="compositionally biased region" description="Polar residues" evidence="2">
    <location>
        <begin position="259"/>
        <end position="273"/>
    </location>
</feature>